<dbReference type="InterPro" id="IPR003959">
    <property type="entry name" value="ATPase_AAA_core"/>
</dbReference>
<evidence type="ECO:0000313" key="8">
    <source>
        <dbReference type="Proteomes" id="UP000178429"/>
    </source>
</evidence>
<evidence type="ECO:0000259" key="6">
    <source>
        <dbReference type="SMART" id="SM00382"/>
    </source>
</evidence>
<dbReference type="PANTHER" id="PTHR13779">
    <property type="entry name" value="WERNER HELICASE-INTERACTING PROTEIN 1 FAMILY MEMBER"/>
    <property type="match status" value="1"/>
</dbReference>
<name>A0A1F8C238_9BACT</name>
<dbReference type="SUPFAM" id="SSF52540">
    <property type="entry name" value="P-loop containing nucleoside triphosphate hydrolases"/>
    <property type="match status" value="1"/>
</dbReference>
<dbReference type="Gene3D" id="1.10.3710.10">
    <property type="entry name" value="DNA polymerase III clamp loader subunits, C-terminal domain"/>
    <property type="match status" value="1"/>
</dbReference>
<feature type="domain" description="AAA+ ATPase" evidence="6">
    <location>
        <begin position="43"/>
        <end position="169"/>
    </location>
</feature>
<comment type="caution">
    <text evidence="7">The sequence shown here is derived from an EMBL/GenBank/DDBJ whole genome shotgun (WGS) entry which is preliminary data.</text>
</comment>
<dbReference type="Pfam" id="PF16193">
    <property type="entry name" value="AAA_assoc_2"/>
    <property type="match status" value="1"/>
</dbReference>
<keyword evidence="3" id="KW-0235">DNA replication</keyword>
<dbReference type="CDD" id="cd00009">
    <property type="entry name" value="AAA"/>
    <property type="match status" value="1"/>
</dbReference>
<dbReference type="InterPro" id="IPR003593">
    <property type="entry name" value="AAA+_ATPase"/>
</dbReference>
<evidence type="ECO:0000256" key="1">
    <source>
        <dbReference type="ARBA" id="ARBA00002393"/>
    </source>
</evidence>
<dbReference type="GO" id="GO:0000731">
    <property type="term" value="P:DNA synthesis involved in DNA repair"/>
    <property type="evidence" value="ECO:0007669"/>
    <property type="project" value="TreeGrafter"/>
</dbReference>
<dbReference type="FunFam" id="3.40.50.300:FF:000137">
    <property type="entry name" value="Replication-associated recombination protein A"/>
    <property type="match status" value="1"/>
</dbReference>
<evidence type="ECO:0000256" key="5">
    <source>
        <dbReference type="ARBA" id="ARBA00022840"/>
    </source>
</evidence>
<keyword evidence="4" id="KW-0547">Nucleotide-binding</keyword>
<dbReference type="InterPro" id="IPR027417">
    <property type="entry name" value="P-loop_NTPase"/>
</dbReference>
<dbReference type="Pfam" id="PF12002">
    <property type="entry name" value="MgsA_C"/>
    <property type="match status" value="1"/>
</dbReference>
<dbReference type="Pfam" id="PF00004">
    <property type="entry name" value="AAA"/>
    <property type="match status" value="1"/>
</dbReference>
<dbReference type="GO" id="GO:0016887">
    <property type="term" value="F:ATP hydrolysis activity"/>
    <property type="evidence" value="ECO:0007669"/>
    <property type="project" value="InterPro"/>
</dbReference>
<gene>
    <name evidence="7" type="ORF">A2975_04615</name>
</gene>
<accession>A0A1F8C238</accession>
<dbReference type="GO" id="GO:0017116">
    <property type="term" value="F:single-stranded DNA helicase activity"/>
    <property type="evidence" value="ECO:0007669"/>
    <property type="project" value="TreeGrafter"/>
</dbReference>
<evidence type="ECO:0000313" key="7">
    <source>
        <dbReference type="EMBL" id="OGM70322.1"/>
    </source>
</evidence>
<dbReference type="Proteomes" id="UP000178429">
    <property type="component" value="Unassembled WGS sequence"/>
</dbReference>
<organism evidence="7 8">
    <name type="scientific">Candidatus Woesebacteria bacterium RIFCSPLOWO2_01_FULL_44_14</name>
    <dbReference type="NCBI Taxonomy" id="1802525"/>
    <lineage>
        <taxon>Bacteria</taxon>
        <taxon>Candidatus Woeseibacteriota</taxon>
    </lineage>
</organism>
<comment type="similarity">
    <text evidence="2">Belongs to the AAA ATPase family. RarA/MGS1/WRNIP1 subfamily.</text>
</comment>
<dbReference type="GO" id="GO:0003677">
    <property type="term" value="F:DNA binding"/>
    <property type="evidence" value="ECO:0007669"/>
    <property type="project" value="InterPro"/>
</dbReference>
<evidence type="ECO:0000256" key="2">
    <source>
        <dbReference type="ARBA" id="ARBA00008959"/>
    </source>
</evidence>
<dbReference type="PANTHER" id="PTHR13779:SF7">
    <property type="entry name" value="ATPASE WRNIP1"/>
    <property type="match status" value="1"/>
</dbReference>
<dbReference type="STRING" id="1802525.A2975_04615"/>
<comment type="function">
    <text evidence="1">DNA-dependent ATPase that plays important roles in cellular responses to stalled DNA replication processes.</text>
</comment>
<dbReference type="FunFam" id="1.20.272.10:FF:000001">
    <property type="entry name" value="Putative AAA family ATPase"/>
    <property type="match status" value="1"/>
</dbReference>
<dbReference type="EMBL" id="MGHL01000006">
    <property type="protein sequence ID" value="OGM70322.1"/>
    <property type="molecule type" value="Genomic_DNA"/>
</dbReference>
<dbReference type="Gene3D" id="1.20.272.10">
    <property type="match status" value="1"/>
</dbReference>
<dbReference type="GO" id="GO:0006261">
    <property type="term" value="P:DNA-templated DNA replication"/>
    <property type="evidence" value="ECO:0007669"/>
    <property type="project" value="TreeGrafter"/>
</dbReference>
<evidence type="ECO:0000256" key="4">
    <source>
        <dbReference type="ARBA" id="ARBA00022741"/>
    </source>
</evidence>
<keyword evidence="5" id="KW-0067">ATP-binding</keyword>
<dbReference type="Gene3D" id="1.10.8.60">
    <property type="match status" value="1"/>
</dbReference>
<dbReference type="Gene3D" id="3.40.50.300">
    <property type="entry name" value="P-loop containing nucleotide triphosphate hydrolases"/>
    <property type="match status" value="1"/>
</dbReference>
<dbReference type="InterPro" id="IPR021886">
    <property type="entry name" value="MgsA_C"/>
</dbReference>
<sequence>MAKAPLAEELRPKSLTEFVGQEHLVGRGGIIKKLLRSARKTNFFPSLVFWGPPGSGKTTLARIIARDLKRRYHEFSAVNTSMKDIQNILQNNRKNSQDTLFTVPSSQKKSPVIFVDEIHRFNKAQQDKLLPHVERGEIVFIGATTENPSFEVIGPLLSRCRVLVLGQLSQKDLTKIIAKAEKAVTKTLDSQSKHFLVEAANGDARVLLNVLEIAANLSTAKQISLKEMRQALQRRQLTFDRQGEEFYNVISAFIKSMRASNIDAALYWLARMIEAGQDPLYIARRMVVFASEDIGMAQPTALVVANEVFKACEVIGYPECTINLAHGVTYLARAKKDRSSYNAYFAALDDVKTHGNLPVPLKIRNPVTKLMKNLDYGKDYEMYTHQDLLPKKLQGKKYYNENSEQT</sequence>
<dbReference type="SMART" id="SM00382">
    <property type="entry name" value="AAA"/>
    <property type="match status" value="1"/>
</dbReference>
<dbReference type="CDD" id="cd18139">
    <property type="entry name" value="HLD_clamp_RarA"/>
    <property type="match status" value="1"/>
</dbReference>
<dbReference type="GO" id="GO:0005524">
    <property type="term" value="F:ATP binding"/>
    <property type="evidence" value="ECO:0007669"/>
    <property type="project" value="UniProtKB-KW"/>
</dbReference>
<protein>
    <submittedName>
        <fullName evidence="7">AAA family ATPase</fullName>
    </submittedName>
</protein>
<dbReference type="AlphaFoldDB" id="A0A1F8C238"/>
<evidence type="ECO:0000256" key="3">
    <source>
        <dbReference type="ARBA" id="ARBA00022705"/>
    </source>
</evidence>
<dbReference type="InterPro" id="IPR051314">
    <property type="entry name" value="AAA_ATPase_RarA/MGS1/WRNIP1"/>
</dbReference>
<dbReference type="SUPFAM" id="SSF48019">
    <property type="entry name" value="post-AAA+ oligomerization domain-like"/>
    <property type="match status" value="1"/>
</dbReference>
<dbReference type="GO" id="GO:0008047">
    <property type="term" value="F:enzyme activator activity"/>
    <property type="evidence" value="ECO:0007669"/>
    <property type="project" value="TreeGrafter"/>
</dbReference>
<proteinExistence type="inferred from homology"/>
<reference evidence="7 8" key="1">
    <citation type="journal article" date="2016" name="Nat. Commun.">
        <title>Thousands of microbial genomes shed light on interconnected biogeochemical processes in an aquifer system.</title>
        <authorList>
            <person name="Anantharaman K."/>
            <person name="Brown C.T."/>
            <person name="Hug L.A."/>
            <person name="Sharon I."/>
            <person name="Castelle C.J."/>
            <person name="Probst A.J."/>
            <person name="Thomas B.C."/>
            <person name="Singh A."/>
            <person name="Wilkins M.J."/>
            <person name="Karaoz U."/>
            <person name="Brodie E.L."/>
            <person name="Williams K.H."/>
            <person name="Hubbard S.S."/>
            <person name="Banfield J.F."/>
        </authorList>
    </citation>
    <scope>NUCLEOTIDE SEQUENCE [LARGE SCALE GENOMIC DNA]</scope>
</reference>
<dbReference type="InterPro" id="IPR008921">
    <property type="entry name" value="DNA_pol3_clamp-load_cplx_C"/>
</dbReference>
<dbReference type="InterPro" id="IPR032423">
    <property type="entry name" value="AAA_assoc_2"/>
</dbReference>